<dbReference type="PANTHER" id="PTHR31973">
    <property type="entry name" value="POLYPROTEIN, PUTATIVE-RELATED"/>
    <property type="match status" value="1"/>
</dbReference>
<dbReference type="OrthoDB" id="785835at2759"/>
<gene>
    <name evidence="2" type="ORF">GIB67_027363</name>
</gene>
<dbReference type="Proteomes" id="UP000541444">
    <property type="component" value="Unassembled WGS sequence"/>
</dbReference>
<evidence type="ECO:0008006" key="4">
    <source>
        <dbReference type="Google" id="ProtNLM"/>
    </source>
</evidence>
<reference evidence="2 3" key="1">
    <citation type="journal article" date="2020" name="IScience">
        <title>Genome Sequencing of the Endangered Kingdonia uniflora (Circaeasteraceae, Ranunculales) Reveals Potential Mechanisms of Evolutionary Specialization.</title>
        <authorList>
            <person name="Sun Y."/>
            <person name="Deng T."/>
            <person name="Zhang A."/>
            <person name="Moore M.J."/>
            <person name="Landis J.B."/>
            <person name="Lin N."/>
            <person name="Zhang H."/>
            <person name="Zhang X."/>
            <person name="Huang J."/>
            <person name="Zhang X."/>
            <person name="Sun H."/>
            <person name="Wang H."/>
        </authorList>
    </citation>
    <scope>NUCLEOTIDE SEQUENCE [LARGE SCALE GENOMIC DNA]</scope>
    <source>
        <strain evidence="2">TB1705</strain>
        <tissue evidence="2">Leaf</tissue>
    </source>
</reference>
<feature type="region of interest" description="Disordered" evidence="1">
    <location>
        <begin position="1"/>
        <end position="34"/>
    </location>
</feature>
<keyword evidence="3" id="KW-1185">Reference proteome</keyword>
<protein>
    <recommendedName>
        <fullName evidence="4">Transposase</fullName>
    </recommendedName>
</protein>
<evidence type="ECO:0000313" key="2">
    <source>
        <dbReference type="EMBL" id="KAF6153496.1"/>
    </source>
</evidence>
<evidence type="ECO:0000256" key="1">
    <source>
        <dbReference type="SAM" id="MobiDB-lite"/>
    </source>
</evidence>
<name>A0A7J7MF19_9MAGN</name>
<dbReference type="EMBL" id="JACGCM010001560">
    <property type="protein sequence ID" value="KAF6153496.1"/>
    <property type="molecule type" value="Genomic_DNA"/>
</dbReference>
<accession>A0A7J7MF19</accession>
<organism evidence="2 3">
    <name type="scientific">Kingdonia uniflora</name>
    <dbReference type="NCBI Taxonomy" id="39325"/>
    <lineage>
        <taxon>Eukaryota</taxon>
        <taxon>Viridiplantae</taxon>
        <taxon>Streptophyta</taxon>
        <taxon>Embryophyta</taxon>
        <taxon>Tracheophyta</taxon>
        <taxon>Spermatophyta</taxon>
        <taxon>Magnoliopsida</taxon>
        <taxon>Ranunculales</taxon>
        <taxon>Circaeasteraceae</taxon>
        <taxon>Kingdonia</taxon>
    </lineage>
</organism>
<dbReference type="PANTHER" id="PTHR31973:SF187">
    <property type="entry name" value="MUTATOR TRANSPOSASE MUDRA PROTEIN"/>
    <property type="match status" value="1"/>
</dbReference>
<evidence type="ECO:0000313" key="3">
    <source>
        <dbReference type="Proteomes" id="UP000541444"/>
    </source>
</evidence>
<comment type="caution">
    <text evidence="2">The sequence shown here is derived from an EMBL/GenBank/DDBJ whole genome shotgun (WGS) entry which is preliminary data.</text>
</comment>
<feature type="compositionally biased region" description="Basic and acidic residues" evidence="1">
    <location>
        <begin position="15"/>
        <end position="29"/>
    </location>
</feature>
<sequence>MEGDVGDGDVSSDAGDGKHIISDVMHGDDMNGDGMDMEIDEENDNENIVQMVEDYIQFAQLNVDSLDAEEGYYNTYSSQDGDDIPSIEDFRRYGEFEKLIREFENIFQIEEEEAYKKQPQSGYDKLVDGMEWLTVHEARKRTNDENTMILRGGNFDHSCSGNRLANAQWVANDCEKMVRDVKTVTPVDIIPRIRREYGVNISYYTTWNTKTICVERITGSFDEGYNIMQELCRQVLLSNPGSIVKYSCDPHTKMWIGTRISFKTFLDGFVQGCRPIVGLDGCFLKDQLKRDQPDAKSWLDREPAEYWCKPHFDSTIKCEHITNNLSESYNNWIIKLRDKPLHKFIEGMNLMMMKLTYDRRKKPKKYNVNFVVPRAKTHIEEMKKCCNQYIPQGDDANKWVSISKDGKKWKVDLVGKTCDCYEW</sequence>
<proteinExistence type="predicted"/>
<dbReference type="AlphaFoldDB" id="A0A7J7MF19"/>